<dbReference type="OrthoDB" id="5401170at2759"/>
<organism evidence="1 2">
    <name type="scientific">Neocucurbitaria cava</name>
    <dbReference type="NCBI Taxonomy" id="798079"/>
    <lineage>
        <taxon>Eukaryota</taxon>
        <taxon>Fungi</taxon>
        <taxon>Dikarya</taxon>
        <taxon>Ascomycota</taxon>
        <taxon>Pezizomycotina</taxon>
        <taxon>Dothideomycetes</taxon>
        <taxon>Pleosporomycetidae</taxon>
        <taxon>Pleosporales</taxon>
        <taxon>Pleosporineae</taxon>
        <taxon>Cucurbitariaceae</taxon>
        <taxon>Neocucurbitaria</taxon>
    </lineage>
</organism>
<dbReference type="Proteomes" id="UP001140560">
    <property type="component" value="Unassembled WGS sequence"/>
</dbReference>
<dbReference type="AlphaFoldDB" id="A0A9W8Y3B4"/>
<keyword evidence="2" id="KW-1185">Reference proteome</keyword>
<gene>
    <name evidence="1" type="ORF">N0V83_007978</name>
</gene>
<dbReference type="InterPro" id="IPR011009">
    <property type="entry name" value="Kinase-like_dom_sf"/>
</dbReference>
<reference evidence="1" key="1">
    <citation type="submission" date="2022-10" db="EMBL/GenBank/DDBJ databases">
        <title>Tapping the CABI collections for fungal endophytes: first genome assemblies for Collariella, Neodidymelliopsis, Ascochyta clinopodiicola, Didymella pomorum, Didymosphaeria variabile, Neocosmospora piperis and Neocucurbitaria cava.</title>
        <authorList>
            <person name="Hill R."/>
        </authorList>
    </citation>
    <scope>NUCLEOTIDE SEQUENCE</scope>
    <source>
        <strain evidence="1">IMI 356814</strain>
    </source>
</reference>
<dbReference type="EMBL" id="JAPEUY010000014">
    <property type="protein sequence ID" value="KAJ4366342.1"/>
    <property type="molecule type" value="Genomic_DNA"/>
</dbReference>
<sequence length="250" mass="29119">MELQQMSSPCEARQVFTAVCVEDPLGCYRDMNEAVVKIKFQIRASQATFQYYEDNLATYQENLIHYPESRIRAQQLIDKTKAALYLCIHPTGDPNEDTVQEIVALQRSLDLQCQNAPQFLDFAESAVQPGMHREGIFRGYCVVTLMTKVPGFRVPYTTFCGWSPAQRDEMREAFKKALLEVWKCGIRPNDCALRNIVWDERERKCYIVDFEDSQLFDPERTPLPKFDEFEFRLWGIDEERAALLYKDKLG</sequence>
<proteinExistence type="predicted"/>
<evidence type="ECO:0000313" key="1">
    <source>
        <dbReference type="EMBL" id="KAJ4366342.1"/>
    </source>
</evidence>
<evidence type="ECO:0000313" key="2">
    <source>
        <dbReference type="Proteomes" id="UP001140560"/>
    </source>
</evidence>
<dbReference type="Gene3D" id="1.10.510.10">
    <property type="entry name" value="Transferase(Phosphotransferase) domain 1"/>
    <property type="match status" value="1"/>
</dbReference>
<protein>
    <submittedName>
        <fullName evidence="1">Uncharacterized protein</fullName>
    </submittedName>
</protein>
<dbReference type="SUPFAM" id="SSF56112">
    <property type="entry name" value="Protein kinase-like (PK-like)"/>
    <property type="match status" value="1"/>
</dbReference>
<accession>A0A9W8Y3B4</accession>
<name>A0A9W8Y3B4_9PLEO</name>
<comment type="caution">
    <text evidence="1">The sequence shown here is derived from an EMBL/GenBank/DDBJ whole genome shotgun (WGS) entry which is preliminary data.</text>
</comment>